<dbReference type="AlphaFoldDB" id="A0AAD7D9A1"/>
<sequence length="339" mass="36135">MKAGTSISTAQFYSDGTAVAGGTSTAPGVTPTAHQGSVWARVCKDLAVADLPIPPPVGAQTALQRALATSSMFEQASSNGETPPLVSNHMKLPHYQLLKSAVGVDEDPRVATDHPPRKGLHRAGRSLPQGDEVEATAIRFADALAAYCTDVITSSGSANTDRFDACISLLKTAFRNELQDLNLDFTARQKKINEDKVQQQLVVATARADSEMKDATDNIAELMMATAEKVFKSHFPNTYPPLSKAPKPTPPETASSSNDQPRNQSRNSKPPAAKNQGNGKRDGQQKAGPKPSERGQGHRNDRRGGGARNTNDKKKSNEPSAKAKGKKKAKDESSDNDSP</sequence>
<proteinExistence type="predicted"/>
<gene>
    <name evidence="2" type="ORF">B0H17DRAFT_1204485</name>
</gene>
<evidence type="ECO:0000313" key="2">
    <source>
        <dbReference type="EMBL" id="KAJ7686098.1"/>
    </source>
</evidence>
<evidence type="ECO:0000313" key="3">
    <source>
        <dbReference type="Proteomes" id="UP001221757"/>
    </source>
</evidence>
<dbReference type="EMBL" id="JARKIE010000099">
    <property type="protein sequence ID" value="KAJ7686098.1"/>
    <property type="molecule type" value="Genomic_DNA"/>
</dbReference>
<keyword evidence="3" id="KW-1185">Reference proteome</keyword>
<name>A0AAD7D9A1_MYCRO</name>
<evidence type="ECO:0000256" key="1">
    <source>
        <dbReference type="SAM" id="MobiDB-lite"/>
    </source>
</evidence>
<feature type="compositionally biased region" description="Polar residues" evidence="1">
    <location>
        <begin position="252"/>
        <end position="268"/>
    </location>
</feature>
<organism evidence="2 3">
    <name type="scientific">Mycena rosella</name>
    <name type="common">Pink bonnet</name>
    <name type="synonym">Agaricus rosellus</name>
    <dbReference type="NCBI Taxonomy" id="1033263"/>
    <lineage>
        <taxon>Eukaryota</taxon>
        <taxon>Fungi</taxon>
        <taxon>Dikarya</taxon>
        <taxon>Basidiomycota</taxon>
        <taxon>Agaricomycotina</taxon>
        <taxon>Agaricomycetes</taxon>
        <taxon>Agaricomycetidae</taxon>
        <taxon>Agaricales</taxon>
        <taxon>Marasmiineae</taxon>
        <taxon>Mycenaceae</taxon>
        <taxon>Mycena</taxon>
    </lineage>
</organism>
<feature type="region of interest" description="Disordered" evidence="1">
    <location>
        <begin position="107"/>
        <end position="128"/>
    </location>
</feature>
<feature type="compositionally biased region" description="Basic and acidic residues" evidence="1">
    <location>
        <begin position="291"/>
        <end position="317"/>
    </location>
</feature>
<accession>A0AAD7D9A1</accession>
<dbReference type="Proteomes" id="UP001221757">
    <property type="component" value="Unassembled WGS sequence"/>
</dbReference>
<feature type="region of interest" description="Disordered" evidence="1">
    <location>
        <begin position="236"/>
        <end position="339"/>
    </location>
</feature>
<feature type="compositionally biased region" description="Basic and acidic residues" evidence="1">
    <location>
        <begin position="107"/>
        <end position="116"/>
    </location>
</feature>
<comment type="caution">
    <text evidence="2">The sequence shown here is derived from an EMBL/GenBank/DDBJ whole genome shotgun (WGS) entry which is preliminary data.</text>
</comment>
<protein>
    <submittedName>
        <fullName evidence="2">Uncharacterized protein</fullName>
    </submittedName>
</protein>
<reference evidence="2" key="1">
    <citation type="submission" date="2023-03" db="EMBL/GenBank/DDBJ databases">
        <title>Massive genome expansion in bonnet fungi (Mycena s.s.) driven by repeated elements and novel gene families across ecological guilds.</title>
        <authorList>
            <consortium name="Lawrence Berkeley National Laboratory"/>
            <person name="Harder C.B."/>
            <person name="Miyauchi S."/>
            <person name="Viragh M."/>
            <person name="Kuo A."/>
            <person name="Thoen E."/>
            <person name="Andreopoulos B."/>
            <person name="Lu D."/>
            <person name="Skrede I."/>
            <person name="Drula E."/>
            <person name="Henrissat B."/>
            <person name="Morin E."/>
            <person name="Kohler A."/>
            <person name="Barry K."/>
            <person name="LaButti K."/>
            <person name="Morin E."/>
            <person name="Salamov A."/>
            <person name="Lipzen A."/>
            <person name="Mereny Z."/>
            <person name="Hegedus B."/>
            <person name="Baldrian P."/>
            <person name="Stursova M."/>
            <person name="Weitz H."/>
            <person name="Taylor A."/>
            <person name="Grigoriev I.V."/>
            <person name="Nagy L.G."/>
            <person name="Martin F."/>
            <person name="Kauserud H."/>
        </authorList>
    </citation>
    <scope>NUCLEOTIDE SEQUENCE</scope>
    <source>
        <strain evidence="2">CBHHK067</strain>
    </source>
</reference>